<dbReference type="AlphaFoldDB" id="A0A915CYB8"/>
<dbReference type="PANTHER" id="PTHR43115">
    <property type="entry name" value="DEHYDROGENASE/REDUCTASE SDR FAMILY MEMBER 11"/>
    <property type="match status" value="1"/>
</dbReference>
<proteinExistence type="inferred from homology"/>
<dbReference type="Gene3D" id="3.40.50.720">
    <property type="entry name" value="NAD(P)-binding Rossmann-like Domain"/>
    <property type="match status" value="1"/>
</dbReference>
<evidence type="ECO:0000256" key="3">
    <source>
        <dbReference type="SAM" id="MobiDB-lite"/>
    </source>
</evidence>
<comment type="similarity">
    <text evidence="1">Belongs to the short-chain dehydrogenases/reductases (SDR) family.</text>
</comment>
<organism evidence="4 5">
    <name type="scientific">Ditylenchus dipsaci</name>
    <dbReference type="NCBI Taxonomy" id="166011"/>
    <lineage>
        <taxon>Eukaryota</taxon>
        <taxon>Metazoa</taxon>
        <taxon>Ecdysozoa</taxon>
        <taxon>Nematoda</taxon>
        <taxon>Chromadorea</taxon>
        <taxon>Rhabditida</taxon>
        <taxon>Tylenchina</taxon>
        <taxon>Tylenchomorpha</taxon>
        <taxon>Sphaerularioidea</taxon>
        <taxon>Anguinidae</taxon>
        <taxon>Anguininae</taxon>
        <taxon>Ditylenchus</taxon>
    </lineage>
</organism>
<dbReference type="Pfam" id="PF00106">
    <property type="entry name" value="adh_short"/>
    <property type="match status" value="1"/>
</dbReference>
<accession>A0A915CYB8</accession>
<name>A0A915CYB8_9BILA</name>
<feature type="compositionally biased region" description="Basic and acidic residues" evidence="3">
    <location>
        <begin position="51"/>
        <end position="77"/>
    </location>
</feature>
<dbReference type="WBParaSite" id="jg13585">
    <property type="protein sequence ID" value="jg13585"/>
    <property type="gene ID" value="jg13585"/>
</dbReference>
<evidence type="ECO:0000256" key="1">
    <source>
        <dbReference type="ARBA" id="ARBA00006484"/>
    </source>
</evidence>
<evidence type="ECO:0000256" key="2">
    <source>
        <dbReference type="ARBA" id="ARBA00023002"/>
    </source>
</evidence>
<dbReference type="InterPro" id="IPR036291">
    <property type="entry name" value="NAD(P)-bd_dom_sf"/>
</dbReference>
<keyword evidence="2" id="KW-0560">Oxidoreductase</keyword>
<dbReference type="SUPFAM" id="SSF51735">
    <property type="entry name" value="NAD(P)-binding Rossmann-fold domains"/>
    <property type="match status" value="1"/>
</dbReference>
<reference evidence="5" key="1">
    <citation type="submission" date="2022-11" db="UniProtKB">
        <authorList>
            <consortium name="WormBaseParasite"/>
        </authorList>
    </citation>
    <scope>IDENTIFICATION</scope>
</reference>
<dbReference type="InterPro" id="IPR002347">
    <property type="entry name" value="SDR_fam"/>
</dbReference>
<sequence length="291" mass="32562">MYEQFLFQNDSELDLNSTLSPTTLWMIQLILKKIGLKKPSVEKRRPSRYYRCSEESTEEKDYSKKYQSESESEREQGHSNYKKAFVNDYLDSSSSEEEKQQQEEDVASTRTAEAGCSYESYKSVDLGLWQPVSSSMPEVQLQHQSQLQRQSSGKLSSAKSSLQSRLKPSSSVAKNPAGSGKKVAVVTGAGGTIGSQVVDLLHSFDFNVVAVGRTRPENLVSKYGNSIRFVQCDLSDLRQAYKAADQIRSNYQRIEMLVCVAGTMLEPNSNSHPVNRVEPHLMVNLLSTCSC</sequence>
<evidence type="ECO:0000313" key="4">
    <source>
        <dbReference type="Proteomes" id="UP000887574"/>
    </source>
</evidence>
<feature type="region of interest" description="Disordered" evidence="3">
    <location>
        <begin position="137"/>
        <end position="180"/>
    </location>
</feature>
<evidence type="ECO:0000313" key="5">
    <source>
        <dbReference type="WBParaSite" id="jg13585"/>
    </source>
</evidence>
<dbReference type="PANTHER" id="PTHR43115:SF4">
    <property type="entry name" value="DEHYDROGENASE_REDUCTASE SDR FAMILY MEMBER 11"/>
    <property type="match status" value="1"/>
</dbReference>
<dbReference type="GO" id="GO:0016491">
    <property type="term" value="F:oxidoreductase activity"/>
    <property type="evidence" value="ECO:0007669"/>
    <property type="project" value="UniProtKB-KW"/>
</dbReference>
<protein>
    <submittedName>
        <fullName evidence="5">Uncharacterized protein</fullName>
    </submittedName>
</protein>
<keyword evidence="4" id="KW-1185">Reference proteome</keyword>
<feature type="region of interest" description="Disordered" evidence="3">
    <location>
        <begin position="45"/>
        <end position="112"/>
    </location>
</feature>
<dbReference type="Proteomes" id="UP000887574">
    <property type="component" value="Unplaced"/>
</dbReference>
<feature type="compositionally biased region" description="Low complexity" evidence="3">
    <location>
        <begin position="140"/>
        <end position="180"/>
    </location>
</feature>